<gene>
    <name evidence="1" type="ORF">AVEN_211564_1</name>
</gene>
<organism evidence="1 2">
    <name type="scientific">Araneus ventricosus</name>
    <name type="common">Orbweaver spider</name>
    <name type="synonym">Epeira ventricosa</name>
    <dbReference type="NCBI Taxonomy" id="182803"/>
    <lineage>
        <taxon>Eukaryota</taxon>
        <taxon>Metazoa</taxon>
        <taxon>Ecdysozoa</taxon>
        <taxon>Arthropoda</taxon>
        <taxon>Chelicerata</taxon>
        <taxon>Arachnida</taxon>
        <taxon>Araneae</taxon>
        <taxon>Araneomorphae</taxon>
        <taxon>Entelegynae</taxon>
        <taxon>Araneoidea</taxon>
        <taxon>Araneidae</taxon>
        <taxon>Araneus</taxon>
    </lineage>
</organism>
<name>A0A4Y2D805_ARAVE</name>
<keyword evidence="2" id="KW-1185">Reference proteome</keyword>
<dbReference type="AlphaFoldDB" id="A0A4Y2D805"/>
<dbReference type="EMBL" id="BGPR01000313">
    <property type="protein sequence ID" value="GBM12379.1"/>
    <property type="molecule type" value="Genomic_DNA"/>
</dbReference>
<protein>
    <submittedName>
        <fullName evidence="1">Uncharacterized protein</fullName>
    </submittedName>
</protein>
<comment type="caution">
    <text evidence="1">The sequence shown here is derived from an EMBL/GenBank/DDBJ whole genome shotgun (WGS) entry which is preliminary data.</text>
</comment>
<sequence length="119" mass="13902">MLYWAKSRKGQWGNERADFLARSATEKDLIDVELFQSARQLRNASNQNIRENWQARRSNSSTGIWTKTFYEKVDTKRICGDFYFNQVLPSHGVFGSFQDRCLASQLNVNVDKILNLYPM</sequence>
<reference evidence="1 2" key="1">
    <citation type="journal article" date="2019" name="Sci. Rep.">
        <title>Orb-weaving spider Araneus ventricosus genome elucidates the spidroin gene catalogue.</title>
        <authorList>
            <person name="Kono N."/>
            <person name="Nakamura H."/>
            <person name="Ohtoshi R."/>
            <person name="Moran D.A.P."/>
            <person name="Shinohara A."/>
            <person name="Yoshida Y."/>
            <person name="Fujiwara M."/>
            <person name="Mori M."/>
            <person name="Tomita M."/>
            <person name="Arakawa K."/>
        </authorList>
    </citation>
    <scope>NUCLEOTIDE SEQUENCE [LARGE SCALE GENOMIC DNA]</scope>
</reference>
<dbReference type="OrthoDB" id="8058917at2759"/>
<accession>A0A4Y2D805</accession>
<evidence type="ECO:0000313" key="1">
    <source>
        <dbReference type="EMBL" id="GBM12379.1"/>
    </source>
</evidence>
<dbReference type="Proteomes" id="UP000499080">
    <property type="component" value="Unassembled WGS sequence"/>
</dbReference>
<proteinExistence type="predicted"/>
<evidence type="ECO:0000313" key="2">
    <source>
        <dbReference type="Proteomes" id="UP000499080"/>
    </source>
</evidence>